<dbReference type="Proteomes" id="UP000003053">
    <property type="component" value="Unassembled WGS sequence"/>
</dbReference>
<dbReference type="STRING" id="313594.PI23P_01962"/>
<keyword evidence="3" id="KW-1185">Reference proteome</keyword>
<keyword evidence="1" id="KW-0732">Signal</keyword>
<dbReference type="InterPro" id="IPR029058">
    <property type="entry name" value="AB_hydrolase_fold"/>
</dbReference>
<dbReference type="HOGENOM" id="CLU_639126_0_0_10"/>
<dbReference type="EMBL" id="AAOG01000001">
    <property type="protein sequence ID" value="EAR13220.1"/>
    <property type="molecule type" value="Genomic_DNA"/>
</dbReference>
<sequence length="429" mass="47067">MITIREILKKSTVFAIVLCLPFLVGCSDADNDSIPLTILSIKANGAPLEMGSVKIPINSVIEIAFSSEIIPAKFEALFSVTKESEALDYTISYTNVSSRVTVTLEQMATSTAYNLKILAGDLGVNGSFFNNELLVSFITKTQSNSGGGLVINANTTGSFDFSPKAPLNLAPIKVFYHIPAGDLKKMPILMAFHGAGRNASAQRNYWIQLANEKGFMVIAPEFSEINYPGLGDDYLMANIFDDGDNPSTTSFNSSEEWTFSSLDPIFEAVKVAVSGSQEKYSAWGHSAGAQFLHRFATYLPNSKLDVAVCSNSGWYTVPENTVSFPYGILNGQLPDENIKKVFSKKIIVHLGLNDTNPDGGVRRNTVVDSQQGIHRLERGRYYFNTSKTQAQNRADSFNWELQEVSNIGHDEALMANDAFQYLEASLRVH</sequence>
<dbReference type="OrthoDB" id="1094867at2"/>
<accession>A4BW79</accession>
<feature type="chain" id="PRO_5002666787" description="SbsA Ig-like domain-containing protein" evidence="1">
    <location>
        <begin position="30"/>
        <end position="429"/>
    </location>
</feature>
<gene>
    <name evidence="2" type="ORF">PI23P_01962</name>
</gene>
<comment type="caution">
    <text evidence="2">The sequence shown here is derived from an EMBL/GenBank/DDBJ whole genome shotgun (WGS) entry which is preliminary data.</text>
</comment>
<evidence type="ECO:0000313" key="3">
    <source>
        <dbReference type="Proteomes" id="UP000003053"/>
    </source>
</evidence>
<evidence type="ECO:0008006" key="4">
    <source>
        <dbReference type="Google" id="ProtNLM"/>
    </source>
</evidence>
<organism evidence="2 3">
    <name type="scientific">Polaribacter irgensii 23-P</name>
    <dbReference type="NCBI Taxonomy" id="313594"/>
    <lineage>
        <taxon>Bacteria</taxon>
        <taxon>Pseudomonadati</taxon>
        <taxon>Bacteroidota</taxon>
        <taxon>Flavobacteriia</taxon>
        <taxon>Flavobacteriales</taxon>
        <taxon>Flavobacteriaceae</taxon>
    </lineage>
</organism>
<evidence type="ECO:0000313" key="2">
    <source>
        <dbReference type="EMBL" id="EAR13220.1"/>
    </source>
</evidence>
<reference evidence="2 3" key="1">
    <citation type="submission" date="2006-02" db="EMBL/GenBank/DDBJ databases">
        <authorList>
            <person name="Murray A."/>
            <person name="Staley J."/>
            <person name="Ferriera S."/>
            <person name="Johnson J."/>
            <person name="Kravitz S."/>
            <person name="Halpern A."/>
            <person name="Remington K."/>
            <person name="Beeson K."/>
            <person name="Tran B."/>
            <person name="Rogers Y.-H."/>
            <person name="Friedman R."/>
            <person name="Venter J.C."/>
        </authorList>
    </citation>
    <scope>NUCLEOTIDE SEQUENCE [LARGE SCALE GENOMIC DNA]</scope>
    <source>
        <strain evidence="2 3">23-P</strain>
    </source>
</reference>
<dbReference type="AlphaFoldDB" id="A4BW79"/>
<evidence type="ECO:0000256" key="1">
    <source>
        <dbReference type="SAM" id="SignalP"/>
    </source>
</evidence>
<dbReference type="PROSITE" id="PS51257">
    <property type="entry name" value="PROKAR_LIPOPROTEIN"/>
    <property type="match status" value="1"/>
</dbReference>
<dbReference type="eggNOG" id="COG3509">
    <property type="taxonomic scope" value="Bacteria"/>
</dbReference>
<feature type="signal peptide" evidence="1">
    <location>
        <begin position="1"/>
        <end position="29"/>
    </location>
</feature>
<dbReference type="RefSeq" id="WP_004569014.1">
    <property type="nucleotide sequence ID" value="NZ_CH724148.1"/>
</dbReference>
<name>A4BW79_9FLAO</name>
<proteinExistence type="predicted"/>
<dbReference type="SUPFAM" id="SSF53474">
    <property type="entry name" value="alpha/beta-Hydrolases"/>
    <property type="match status" value="1"/>
</dbReference>
<protein>
    <recommendedName>
        <fullName evidence="4">SbsA Ig-like domain-containing protein</fullName>
    </recommendedName>
</protein>
<dbReference type="ESTHER" id="9flao-a4bw79">
    <property type="family name" value="PolyAspartate-hydrolase"/>
</dbReference>
<dbReference type="Gene3D" id="3.40.50.1820">
    <property type="entry name" value="alpha/beta hydrolase"/>
    <property type="match status" value="1"/>
</dbReference>